<feature type="non-terminal residue" evidence="2">
    <location>
        <position position="97"/>
    </location>
</feature>
<sequence>HVDSKNYESDSKSRSNRGTKSQELSKSYQLMINFQIRGNYRILACHPKIQTRKKGQISSITCVMRSTRNLLQLAYMKLNNEVREHIPENTTHAIVRK</sequence>
<keyword evidence="3" id="KW-1185">Reference proteome</keyword>
<proteinExistence type="predicted"/>
<name>A0A9N9HGY1_9GLOM</name>
<evidence type="ECO:0000256" key="1">
    <source>
        <dbReference type="SAM" id="MobiDB-lite"/>
    </source>
</evidence>
<evidence type="ECO:0000313" key="3">
    <source>
        <dbReference type="Proteomes" id="UP000789342"/>
    </source>
</evidence>
<dbReference type="EMBL" id="CAJVPV010013083">
    <property type="protein sequence ID" value="CAG8674737.1"/>
    <property type="molecule type" value="Genomic_DNA"/>
</dbReference>
<comment type="caution">
    <text evidence="2">The sequence shown here is derived from an EMBL/GenBank/DDBJ whole genome shotgun (WGS) entry which is preliminary data.</text>
</comment>
<dbReference type="AlphaFoldDB" id="A0A9N9HGY1"/>
<feature type="compositionally biased region" description="Basic and acidic residues" evidence="1">
    <location>
        <begin position="1"/>
        <end position="13"/>
    </location>
</feature>
<feature type="region of interest" description="Disordered" evidence="1">
    <location>
        <begin position="1"/>
        <end position="23"/>
    </location>
</feature>
<accession>A0A9N9HGY1</accession>
<reference evidence="2" key="1">
    <citation type="submission" date="2021-06" db="EMBL/GenBank/DDBJ databases">
        <authorList>
            <person name="Kallberg Y."/>
            <person name="Tangrot J."/>
            <person name="Rosling A."/>
        </authorList>
    </citation>
    <scope>NUCLEOTIDE SEQUENCE</scope>
    <source>
        <strain evidence="2">CL551</strain>
    </source>
</reference>
<feature type="non-terminal residue" evidence="2">
    <location>
        <position position="1"/>
    </location>
</feature>
<gene>
    <name evidence="2" type="ORF">AMORRO_LOCUS10971</name>
</gene>
<evidence type="ECO:0000313" key="2">
    <source>
        <dbReference type="EMBL" id="CAG8674737.1"/>
    </source>
</evidence>
<dbReference type="Proteomes" id="UP000789342">
    <property type="component" value="Unassembled WGS sequence"/>
</dbReference>
<organism evidence="2 3">
    <name type="scientific">Acaulospora morrowiae</name>
    <dbReference type="NCBI Taxonomy" id="94023"/>
    <lineage>
        <taxon>Eukaryota</taxon>
        <taxon>Fungi</taxon>
        <taxon>Fungi incertae sedis</taxon>
        <taxon>Mucoromycota</taxon>
        <taxon>Glomeromycotina</taxon>
        <taxon>Glomeromycetes</taxon>
        <taxon>Diversisporales</taxon>
        <taxon>Acaulosporaceae</taxon>
        <taxon>Acaulospora</taxon>
    </lineage>
</organism>
<protein>
    <submittedName>
        <fullName evidence="2">8322_t:CDS:1</fullName>
    </submittedName>
</protein>